<dbReference type="InterPro" id="IPR025559">
    <property type="entry name" value="Eis_dom"/>
</dbReference>
<evidence type="ECO:0000256" key="1">
    <source>
        <dbReference type="ARBA" id="ARBA00022679"/>
    </source>
</evidence>
<feature type="active site" description="Proton acceptor; via carboxylate" evidence="3">
    <location>
        <position position="432"/>
    </location>
</feature>
<dbReference type="InterPro" id="IPR041380">
    <property type="entry name" value="Acetyltransf_17"/>
</dbReference>
<dbReference type="InterPro" id="IPR051554">
    <property type="entry name" value="Acetyltransferase_Eis"/>
</dbReference>
<keyword evidence="1 3" id="KW-0808">Transferase</keyword>
<reference evidence="6 7" key="1">
    <citation type="submission" date="2023-07" db="EMBL/GenBank/DDBJ databases">
        <title>Sequencing the genomes of 1000 actinobacteria strains.</title>
        <authorList>
            <person name="Klenk H.-P."/>
        </authorList>
    </citation>
    <scope>NUCLEOTIDE SEQUENCE [LARGE SCALE GENOMIC DNA]</scope>
    <source>
        <strain evidence="6 7">DSM 14555</strain>
    </source>
</reference>
<dbReference type="Gene3D" id="3.40.630.30">
    <property type="match status" value="2"/>
</dbReference>
<organism evidence="6 7">
    <name type="scientific">Arthrobacter russicus</name>
    <dbReference type="NCBI Taxonomy" id="172040"/>
    <lineage>
        <taxon>Bacteria</taxon>
        <taxon>Bacillati</taxon>
        <taxon>Actinomycetota</taxon>
        <taxon>Actinomycetes</taxon>
        <taxon>Micrococcales</taxon>
        <taxon>Micrococcaceae</taxon>
        <taxon>Arthrobacter</taxon>
    </lineage>
</organism>
<dbReference type="Pfam" id="PF13527">
    <property type="entry name" value="Acetyltransf_9"/>
    <property type="match status" value="1"/>
</dbReference>
<feature type="binding site" evidence="3">
    <location>
        <begin position="140"/>
        <end position="141"/>
    </location>
    <ligand>
        <name>acetyl-CoA</name>
        <dbReference type="ChEBI" id="CHEBI:57288"/>
    </ligand>
</feature>
<dbReference type="RefSeq" id="WP_309800952.1">
    <property type="nucleotide sequence ID" value="NZ_BAAAHY010000006.1"/>
</dbReference>
<dbReference type="SUPFAM" id="SSF55718">
    <property type="entry name" value="SCP-like"/>
    <property type="match status" value="1"/>
</dbReference>
<feature type="domain" description="Eis-like acetyltransferase" evidence="5">
    <location>
        <begin position="202"/>
        <end position="320"/>
    </location>
</feature>
<dbReference type="Proteomes" id="UP001185069">
    <property type="component" value="Unassembled WGS sequence"/>
</dbReference>
<proteinExistence type="inferred from homology"/>
<dbReference type="InterPro" id="IPR022902">
    <property type="entry name" value="NAcTrfase_Eis"/>
</dbReference>
<sequence length="432" mass="47827">MAFTDDFELRRIHPVAPGEAGYEAAMTWLKAVSYGFHNPGRSTERAAEAMVRSIADRTEFIGVYRKAAQPGFDIGWPVATFESFRKDLNIGSGRMLRAELISAVTVRSDHRRLGILRAMMQDDLRRARDEGIAVAALTVSEGSIYRRFGFGVATQERSITVDSSKGLDLVRQTTGVVRNVPRQDLFELAPKIFAEAHARQPGSIDRTESYRYYAAGKMGKDGEDKDVISAVHYSANGVPDGYASYKYSGWDETPRRLDIVDLVAADDVAYLELWQFLGSVDLTTRIVWEDAPLVDPMQWALADPRLVESTRQRDMIWLRILDVRRAFAAREYQADGRLVIEVADQMGLAGGRFELEVRAGQANVTELSDESGASTEPDLSLDIADLGSVYLGGVLPSSLLAAGRIVEHRAGAARLLQLMLAPERAVHCLSHF</sequence>
<dbReference type="InterPro" id="IPR036527">
    <property type="entry name" value="SCP2_sterol-bd_dom_sf"/>
</dbReference>
<evidence type="ECO:0000256" key="3">
    <source>
        <dbReference type="HAMAP-Rule" id="MF_01812"/>
    </source>
</evidence>
<comment type="subunit">
    <text evidence="3">Homohexamer; trimer of dimers.</text>
</comment>
<dbReference type="SUPFAM" id="SSF55729">
    <property type="entry name" value="Acyl-CoA N-acyltransferases (Nat)"/>
    <property type="match status" value="1"/>
</dbReference>
<dbReference type="NCBIfam" id="NF002369">
    <property type="entry name" value="PRK01346.1-6"/>
    <property type="match status" value="1"/>
</dbReference>
<dbReference type="Pfam" id="PF17668">
    <property type="entry name" value="Acetyltransf_17"/>
    <property type="match status" value="1"/>
</dbReference>
<keyword evidence="7" id="KW-1185">Reference proteome</keyword>
<dbReference type="InterPro" id="IPR016181">
    <property type="entry name" value="Acyl_CoA_acyltransferase"/>
</dbReference>
<feature type="binding site" evidence="3">
    <location>
        <begin position="104"/>
        <end position="106"/>
    </location>
    <ligand>
        <name>acetyl-CoA</name>
        <dbReference type="ChEBI" id="CHEBI:57288"/>
    </ligand>
</feature>
<accession>A0ABU1JFN3</accession>
<evidence type="ECO:0000313" key="7">
    <source>
        <dbReference type="Proteomes" id="UP001185069"/>
    </source>
</evidence>
<dbReference type="Pfam" id="PF13530">
    <property type="entry name" value="SCP2_2"/>
    <property type="match status" value="1"/>
</dbReference>
<gene>
    <name evidence="6" type="ORF">JOE69_003491</name>
</gene>
<protein>
    <submittedName>
        <fullName evidence="6">Acetyltransferase</fullName>
    </submittedName>
</protein>
<dbReference type="PANTHER" id="PTHR37817">
    <property type="entry name" value="N-ACETYLTRANSFERASE EIS"/>
    <property type="match status" value="1"/>
</dbReference>
<comment type="similarity">
    <text evidence="3">Belongs to the acetyltransferase Eis family.</text>
</comment>
<comment type="caution">
    <text evidence="6">The sequence shown here is derived from an EMBL/GenBank/DDBJ whole genome shotgun (WGS) entry which is preliminary data.</text>
</comment>
<dbReference type="PANTHER" id="PTHR37817:SF1">
    <property type="entry name" value="N-ACETYLTRANSFERASE EIS"/>
    <property type="match status" value="1"/>
</dbReference>
<feature type="binding site" evidence="3">
    <location>
        <begin position="112"/>
        <end position="117"/>
    </location>
    <ligand>
        <name>acetyl-CoA</name>
        <dbReference type="ChEBI" id="CHEBI:57288"/>
    </ligand>
</feature>
<keyword evidence="2 3" id="KW-0012">Acyltransferase</keyword>
<feature type="active site" description="Proton donor" evidence="3">
    <location>
        <position position="145"/>
    </location>
</feature>
<name>A0ABU1JFN3_9MICC</name>
<dbReference type="Gene3D" id="3.30.1050.10">
    <property type="entry name" value="SCP2 sterol-binding domain"/>
    <property type="match status" value="1"/>
</dbReference>
<evidence type="ECO:0000256" key="2">
    <source>
        <dbReference type="ARBA" id="ARBA00023315"/>
    </source>
</evidence>
<evidence type="ECO:0000259" key="4">
    <source>
        <dbReference type="Pfam" id="PF13530"/>
    </source>
</evidence>
<dbReference type="HAMAP" id="MF_01812">
    <property type="entry name" value="Eis"/>
    <property type="match status" value="1"/>
</dbReference>
<evidence type="ECO:0000259" key="5">
    <source>
        <dbReference type="Pfam" id="PF17668"/>
    </source>
</evidence>
<dbReference type="EMBL" id="JAVDQF010000001">
    <property type="protein sequence ID" value="MDR6271253.1"/>
    <property type="molecule type" value="Genomic_DNA"/>
</dbReference>
<feature type="domain" description="Enhanced intracellular survival protein" evidence="4">
    <location>
        <begin position="323"/>
        <end position="428"/>
    </location>
</feature>
<evidence type="ECO:0000313" key="6">
    <source>
        <dbReference type="EMBL" id="MDR6271253.1"/>
    </source>
</evidence>